<dbReference type="FunFam" id="3.40.50.11320:FF:000002">
    <property type="entry name" value="Carboxypeptidase"/>
    <property type="match status" value="1"/>
</dbReference>
<evidence type="ECO:0000313" key="10">
    <source>
        <dbReference type="EMBL" id="PNR61636.1"/>
    </source>
</evidence>
<comment type="similarity">
    <text evidence="2 9">Belongs to the peptidase S10 family.</text>
</comment>
<dbReference type="GO" id="GO:0005576">
    <property type="term" value="C:extracellular region"/>
    <property type="evidence" value="ECO:0007669"/>
    <property type="project" value="UniProtKB-SubCell"/>
</dbReference>
<dbReference type="EMBL" id="ABEU02000001">
    <property type="protein sequence ID" value="PNR61636.1"/>
    <property type="molecule type" value="Genomic_DNA"/>
</dbReference>
<feature type="chain" id="PRO_5043074881" description="Carboxypeptidase" evidence="9">
    <location>
        <begin position="29"/>
        <end position="495"/>
    </location>
</feature>
<dbReference type="Gene3D" id="6.10.250.940">
    <property type="match status" value="1"/>
</dbReference>
<dbReference type="PROSITE" id="PS00560">
    <property type="entry name" value="CARBOXYPEPT_SER_HIS"/>
    <property type="match status" value="1"/>
</dbReference>
<keyword evidence="3" id="KW-0964">Secreted</keyword>
<dbReference type="KEGG" id="ppp:112282704"/>
<dbReference type="Gramene" id="Pp3c1_1270V3.1">
    <property type="protein sequence ID" value="Pp3c1_1270V3.1"/>
    <property type="gene ID" value="Pp3c1_1270"/>
</dbReference>
<dbReference type="GeneID" id="112282704"/>
<dbReference type="Gene3D" id="3.40.50.11320">
    <property type="match status" value="1"/>
</dbReference>
<dbReference type="EC" id="3.4.16.-" evidence="9"/>
<dbReference type="PRINTS" id="PR00724">
    <property type="entry name" value="CRBOXYPTASEC"/>
</dbReference>
<keyword evidence="6 9" id="KW-0378">Hydrolase</keyword>
<dbReference type="Gene3D" id="3.40.50.1820">
    <property type="entry name" value="alpha/beta hydrolase"/>
    <property type="match status" value="1"/>
</dbReference>
<accession>A0A2K1L6H2</accession>
<dbReference type="PaxDb" id="3218-PP1S200_78V6.1"/>
<keyword evidence="5 9" id="KW-0732">Signal</keyword>
<reference evidence="10 12" key="2">
    <citation type="journal article" date="2018" name="Plant J.">
        <title>The Physcomitrella patens chromosome-scale assembly reveals moss genome structure and evolution.</title>
        <authorList>
            <person name="Lang D."/>
            <person name="Ullrich K.K."/>
            <person name="Murat F."/>
            <person name="Fuchs J."/>
            <person name="Jenkins J."/>
            <person name="Haas F.B."/>
            <person name="Piednoel M."/>
            <person name="Gundlach H."/>
            <person name="Van Bel M."/>
            <person name="Meyberg R."/>
            <person name="Vives C."/>
            <person name="Morata J."/>
            <person name="Symeonidi A."/>
            <person name="Hiss M."/>
            <person name="Muchero W."/>
            <person name="Kamisugi Y."/>
            <person name="Saleh O."/>
            <person name="Blanc G."/>
            <person name="Decker E.L."/>
            <person name="van Gessel N."/>
            <person name="Grimwood J."/>
            <person name="Hayes R.D."/>
            <person name="Graham S.W."/>
            <person name="Gunter L.E."/>
            <person name="McDaniel S.F."/>
            <person name="Hoernstein S.N.W."/>
            <person name="Larsson A."/>
            <person name="Li F.W."/>
            <person name="Perroud P.F."/>
            <person name="Phillips J."/>
            <person name="Ranjan P."/>
            <person name="Rokshar D.S."/>
            <person name="Rothfels C.J."/>
            <person name="Schneider L."/>
            <person name="Shu S."/>
            <person name="Stevenson D.W."/>
            <person name="Thummler F."/>
            <person name="Tillich M."/>
            <person name="Villarreal Aguilar J.C."/>
            <person name="Widiez T."/>
            <person name="Wong G.K."/>
            <person name="Wymore A."/>
            <person name="Zhang Y."/>
            <person name="Zimmer A.D."/>
            <person name="Quatrano R.S."/>
            <person name="Mayer K.F.X."/>
            <person name="Goodstein D."/>
            <person name="Casacuberta J.M."/>
            <person name="Vandepoele K."/>
            <person name="Reski R."/>
            <person name="Cuming A.C."/>
            <person name="Tuskan G.A."/>
            <person name="Maumus F."/>
            <person name="Salse J."/>
            <person name="Schmutz J."/>
            <person name="Rensing S.A."/>
        </authorList>
    </citation>
    <scope>NUCLEOTIDE SEQUENCE [LARGE SCALE GENOMIC DNA]</scope>
    <source>
        <strain evidence="11 12">cv. Gransden 2004</strain>
    </source>
</reference>
<dbReference type="InterPro" id="IPR001563">
    <property type="entry name" value="Peptidase_S10"/>
</dbReference>
<protein>
    <recommendedName>
        <fullName evidence="9">Carboxypeptidase</fullName>
        <ecNumber evidence="9">3.4.16.-</ecNumber>
    </recommendedName>
</protein>
<dbReference type="InterPro" id="IPR029058">
    <property type="entry name" value="AB_hydrolase_fold"/>
</dbReference>
<feature type="signal peptide" evidence="9">
    <location>
        <begin position="1"/>
        <end position="28"/>
    </location>
</feature>
<dbReference type="FunFam" id="3.40.50.1820:FF:000030">
    <property type="entry name" value="Carboxypeptidase"/>
    <property type="match status" value="1"/>
</dbReference>
<dbReference type="GO" id="GO:0006508">
    <property type="term" value="P:proteolysis"/>
    <property type="evidence" value="ECO:0007669"/>
    <property type="project" value="UniProtKB-KW"/>
</dbReference>
<keyword evidence="12" id="KW-1185">Reference proteome</keyword>
<dbReference type="Gramene" id="Pp3c1_1270V3.2">
    <property type="protein sequence ID" value="Pp3c1_1270V3.2"/>
    <property type="gene ID" value="Pp3c1_1270"/>
</dbReference>
<reference evidence="11" key="3">
    <citation type="submission" date="2020-12" db="UniProtKB">
        <authorList>
            <consortium name="EnsemblPlants"/>
        </authorList>
    </citation>
    <scope>IDENTIFICATION</scope>
</reference>
<dbReference type="OrthoDB" id="443318at2759"/>
<evidence type="ECO:0000256" key="6">
    <source>
        <dbReference type="ARBA" id="ARBA00022801"/>
    </source>
</evidence>
<evidence type="ECO:0000256" key="8">
    <source>
        <dbReference type="ARBA" id="ARBA00023180"/>
    </source>
</evidence>
<keyword evidence="9" id="KW-0645">Protease</keyword>
<gene>
    <name evidence="11" type="primary">LOC112282704</name>
    <name evidence="10" type="ORF">PHYPA_000059</name>
</gene>
<dbReference type="EnsemblPlants" id="Pp3c1_1270V3.2">
    <property type="protein sequence ID" value="Pp3c1_1270V3.2"/>
    <property type="gene ID" value="Pp3c1_1270"/>
</dbReference>
<name>A0A2K1L6H2_PHYPA</name>
<dbReference type="PROSITE" id="PS00131">
    <property type="entry name" value="CARBOXYPEPT_SER_SER"/>
    <property type="match status" value="1"/>
</dbReference>
<dbReference type="AlphaFoldDB" id="A0A2K1L6H2"/>
<keyword evidence="4 9" id="KW-0121">Carboxypeptidase</keyword>
<evidence type="ECO:0000256" key="1">
    <source>
        <dbReference type="ARBA" id="ARBA00004613"/>
    </source>
</evidence>
<evidence type="ECO:0000313" key="12">
    <source>
        <dbReference type="Proteomes" id="UP000006727"/>
    </source>
</evidence>
<evidence type="ECO:0000256" key="3">
    <source>
        <dbReference type="ARBA" id="ARBA00022525"/>
    </source>
</evidence>
<dbReference type="Pfam" id="PF00450">
    <property type="entry name" value="Peptidase_S10"/>
    <property type="match status" value="1"/>
</dbReference>
<dbReference type="InterPro" id="IPR033124">
    <property type="entry name" value="Ser_caboxypep_his_AS"/>
</dbReference>
<dbReference type="InterPro" id="IPR018202">
    <property type="entry name" value="Ser_caboxypep_ser_AS"/>
</dbReference>
<keyword evidence="7" id="KW-1015">Disulfide bond</keyword>
<evidence type="ECO:0000256" key="2">
    <source>
        <dbReference type="ARBA" id="ARBA00009431"/>
    </source>
</evidence>
<dbReference type="PANTHER" id="PTHR11802">
    <property type="entry name" value="SERINE PROTEASE FAMILY S10 SERINE CARBOXYPEPTIDASE"/>
    <property type="match status" value="1"/>
</dbReference>
<evidence type="ECO:0000256" key="5">
    <source>
        <dbReference type="ARBA" id="ARBA00022729"/>
    </source>
</evidence>
<dbReference type="RefSeq" id="XP_024376455.1">
    <property type="nucleotide sequence ID" value="XM_024520687.2"/>
</dbReference>
<dbReference type="OMA" id="DMLWYGH"/>
<comment type="subcellular location">
    <subcellularLocation>
        <location evidence="1">Secreted</location>
    </subcellularLocation>
</comment>
<evidence type="ECO:0000256" key="4">
    <source>
        <dbReference type="ARBA" id="ARBA00022645"/>
    </source>
</evidence>
<evidence type="ECO:0000256" key="7">
    <source>
        <dbReference type="ARBA" id="ARBA00023157"/>
    </source>
</evidence>
<evidence type="ECO:0000256" key="9">
    <source>
        <dbReference type="RuleBase" id="RU361156"/>
    </source>
</evidence>
<dbReference type="GO" id="GO:0004185">
    <property type="term" value="F:serine-type carboxypeptidase activity"/>
    <property type="evidence" value="ECO:0000318"/>
    <property type="project" value="GO_Central"/>
</dbReference>
<dbReference type="EnsemblPlants" id="Pp3c1_1270V3.1">
    <property type="protein sequence ID" value="Pp3c1_1270V3.1"/>
    <property type="gene ID" value="Pp3c1_1270"/>
</dbReference>
<sequence>MAKLSRNFGSVWVCFMIVSAVLSVGVDGLRSNLIRLATERGNGGGEDVGRKSIADPHLIVSLPGAPKFPFSMRSGYITVDEKAGRALFFWFVEADVQDPASAPLTLWLNGGPGCSSVGGGMLSELGPFYPTRDGAHLLPNAHAWNKVSNMLFLESPAGVGFSYSNTTTDYKTGDKRTAQDSYAFLLRFFEQYPLYSSSKFYISGESYAGHYVPQLADTILEGNKVGSNKKINLQGMLVGNAWTDANVDNFGAIFFWWTHALVSDSTFKGVVKNCNFSSVGPLRSEADDLCDKYVDIANNELGNINIYEIYADICVSAQAQAETRHFGKQLSRTRFGGLSTRPLMKDSYDPCVDDEVEVYLNRPEVQEALHANTTHLPWRWTDCSEIVDYSFDDLLSSVLPVYHNLLESNIKILVFSGDVDAIVPVTGTRTWLNLLPLNITEAWRPWTVDNQVGGYVTKYDKLTFSTVRGAGHMVPYTQPARALHLFQSFINNTPL</sequence>
<evidence type="ECO:0000313" key="11">
    <source>
        <dbReference type="EnsemblPlants" id="Pp3c1_1270V3.1"/>
    </source>
</evidence>
<reference evidence="10 12" key="1">
    <citation type="journal article" date="2008" name="Science">
        <title>The Physcomitrella genome reveals evolutionary insights into the conquest of land by plants.</title>
        <authorList>
            <person name="Rensing S."/>
            <person name="Lang D."/>
            <person name="Zimmer A."/>
            <person name="Terry A."/>
            <person name="Salamov A."/>
            <person name="Shapiro H."/>
            <person name="Nishiyama T."/>
            <person name="Perroud P.-F."/>
            <person name="Lindquist E."/>
            <person name="Kamisugi Y."/>
            <person name="Tanahashi T."/>
            <person name="Sakakibara K."/>
            <person name="Fujita T."/>
            <person name="Oishi K."/>
            <person name="Shin-I T."/>
            <person name="Kuroki Y."/>
            <person name="Toyoda A."/>
            <person name="Suzuki Y."/>
            <person name="Hashimoto A."/>
            <person name="Yamaguchi K."/>
            <person name="Sugano A."/>
            <person name="Kohara Y."/>
            <person name="Fujiyama A."/>
            <person name="Anterola A."/>
            <person name="Aoki S."/>
            <person name="Ashton N."/>
            <person name="Barbazuk W.B."/>
            <person name="Barker E."/>
            <person name="Bennetzen J."/>
            <person name="Bezanilla M."/>
            <person name="Blankenship R."/>
            <person name="Cho S.H."/>
            <person name="Dutcher S."/>
            <person name="Estelle M."/>
            <person name="Fawcett J.A."/>
            <person name="Gundlach H."/>
            <person name="Hanada K."/>
            <person name="Heyl A."/>
            <person name="Hicks K.A."/>
            <person name="Hugh J."/>
            <person name="Lohr M."/>
            <person name="Mayer K."/>
            <person name="Melkozernov A."/>
            <person name="Murata T."/>
            <person name="Nelson D."/>
            <person name="Pils B."/>
            <person name="Prigge M."/>
            <person name="Reiss B."/>
            <person name="Renner T."/>
            <person name="Rombauts S."/>
            <person name="Rushton P."/>
            <person name="Sanderfoot A."/>
            <person name="Schween G."/>
            <person name="Shiu S.-H."/>
            <person name="Stueber K."/>
            <person name="Theodoulou F.L."/>
            <person name="Tu H."/>
            <person name="Van de Peer Y."/>
            <person name="Verrier P.J."/>
            <person name="Waters E."/>
            <person name="Wood A."/>
            <person name="Yang L."/>
            <person name="Cove D."/>
            <person name="Cuming A."/>
            <person name="Hasebe M."/>
            <person name="Lucas S."/>
            <person name="Mishler D.B."/>
            <person name="Reski R."/>
            <person name="Grigoriev I."/>
            <person name="Quatrano R.S."/>
            <person name="Boore J.L."/>
        </authorList>
    </citation>
    <scope>NUCLEOTIDE SEQUENCE [LARGE SCALE GENOMIC DNA]</scope>
    <source>
        <strain evidence="11 12">cv. Gransden 2004</strain>
    </source>
</reference>
<keyword evidence="8" id="KW-0325">Glycoprotein</keyword>
<organism evidence="10">
    <name type="scientific">Physcomitrium patens</name>
    <name type="common">Spreading-leaved earth moss</name>
    <name type="synonym">Physcomitrella patens</name>
    <dbReference type="NCBI Taxonomy" id="3218"/>
    <lineage>
        <taxon>Eukaryota</taxon>
        <taxon>Viridiplantae</taxon>
        <taxon>Streptophyta</taxon>
        <taxon>Embryophyta</taxon>
        <taxon>Bryophyta</taxon>
        <taxon>Bryophytina</taxon>
        <taxon>Bryopsida</taxon>
        <taxon>Funariidae</taxon>
        <taxon>Funariales</taxon>
        <taxon>Funariaceae</taxon>
        <taxon>Physcomitrium</taxon>
    </lineage>
</organism>
<dbReference type="Proteomes" id="UP000006727">
    <property type="component" value="Chromosome 1"/>
</dbReference>
<dbReference type="SUPFAM" id="SSF53474">
    <property type="entry name" value="alpha/beta-Hydrolases"/>
    <property type="match status" value="1"/>
</dbReference>
<dbReference type="PANTHER" id="PTHR11802:SF201">
    <property type="entry name" value="CARBOXYPEPTIDASE"/>
    <property type="match status" value="1"/>
</dbReference>
<proteinExistence type="inferred from homology"/>